<evidence type="ECO:0000259" key="4">
    <source>
        <dbReference type="Pfam" id="PF00394"/>
    </source>
</evidence>
<dbReference type="PROSITE" id="PS00080">
    <property type="entry name" value="MULTICOPPER_OXIDASE2"/>
    <property type="match status" value="1"/>
</dbReference>
<dbReference type="InterPro" id="IPR002355">
    <property type="entry name" value="Cu_oxidase_Cu_BS"/>
</dbReference>
<organism evidence="7 8">
    <name type="scientific">Gracilibacillus salinarum</name>
    <dbReference type="NCBI Taxonomy" id="2932255"/>
    <lineage>
        <taxon>Bacteria</taxon>
        <taxon>Bacillati</taxon>
        <taxon>Bacillota</taxon>
        <taxon>Bacilli</taxon>
        <taxon>Bacillales</taxon>
        <taxon>Bacillaceae</taxon>
        <taxon>Gracilibacillus</taxon>
    </lineage>
</organism>
<keyword evidence="3" id="KW-0186">Copper</keyword>
<accession>A0ABY4GHZ0</accession>
<dbReference type="SUPFAM" id="SSF49503">
    <property type="entry name" value="Cupredoxins"/>
    <property type="match status" value="3"/>
</dbReference>
<keyword evidence="2" id="KW-0560">Oxidoreductase</keyword>
<dbReference type="Pfam" id="PF07731">
    <property type="entry name" value="Cu-oxidase_2"/>
    <property type="match status" value="1"/>
</dbReference>
<dbReference type="InterPro" id="IPR001117">
    <property type="entry name" value="Cu-oxidase_2nd"/>
</dbReference>
<evidence type="ECO:0000256" key="2">
    <source>
        <dbReference type="ARBA" id="ARBA00023002"/>
    </source>
</evidence>
<reference evidence="7 8" key="1">
    <citation type="submission" date="2022-04" db="EMBL/GenBank/DDBJ databases">
        <title>Gracilibacillus sp. isolated from saltern.</title>
        <authorList>
            <person name="Won M."/>
            <person name="Lee C.-M."/>
            <person name="Woen H.-Y."/>
            <person name="Kwon S.-W."/>
        </authorList>
    </citation>
    <scope>NUCLEOTIDE SEQUENCE [LARGE SCALE GENOMIC DNA]</scope>
    <source>
        <strain evidence="7 8">SSPM10-3</strain>
    </source>
</reference>
<dbReference type="Gene3D" id="2.60.40.420">
    <property type="entry name" value="Cupredoxins - blue copper proteins"/>
    <property type="match status" value="2"/>
</dbReference>
<evidence type="ECO:0000313" key="8">
    <source>
        <dbReference type="Proteomes" id="UP000831537"/>
    </source>
</evidence>
<evidence type="ECO:0000256" key="3">
    <source>
        <dbReference type="ARBA" id="ARBA00023008"/>
    </source>
</evidence>
<keyword evidence="1" id="KW-0479">Metal-binding</keyword>
<proteinExistence type="predicted"/>
<dbReference type="Pfam" id="PF00394">
    <property type="entry name" value="Cu-oxidase"/>
    <property type="match status" value="1"/>
</dbReference>
<feature type="domain" description="Plastocyanin-like" evidence="4">
    <location>
        <begin position="215"/>
        <end position="306"/>
    </location>
</feature>
<name>A0ABY4GHZ0_9BACI</name>
<sequence length="504" mass="57043">MRQLIGSIIIVLLLLLLYGGYQWYQGANFSDTKPDLQNGEVNIEELYDSNFEDRNVTEYNLKAEQVSWAINSDTTIEAWTYNGTVPGEPLRVKEGDVLKVNLQNDLDVPVTIHWHGLILPNVMDGVPDLTQEAVQPGETFTYEFIANHPGTYWYHSHQDSALQVDKGLYGSLVIEEKKSERNNENEEILILDEWSTDGERESVTNMPGMMMGSMSGDGEADTKQMYDTYTVNGKSGESIKPLIIKEGEKSLLRVINAGYQIHRLKFPENVAKVIAFDAAKTIDKNNQVNVIEIAPGERVDIEIENKFTEPWYIEDVSETGNGDQSNVRIPIVIDEKVDFNKVYQDKSGKNLKADVDGTSIGSEVLLFDKTPKNPDVDYTMDLNMGMQMGEGMVFQINNEVYPDTPPIEVVEGDIVKVTLTNNGRLNHPMHLHGHRFQVVSKNSQLYDEPMVKDLINVEPGETYEIYFKADNKGEWLFHCHDNNHADRGMITVVDYQSVYSPFVN</sequence>
<dbReference type="InterPro" id="IPR033138">
    <property type="entry name" value="Cu_oxidase_CS"/>
</dbReference>
<dbReference type="PROSITE" id="PS00079">
    <property type="entry name" value="MULTICOPPER_OXIDASE1"/>
    <property type="match status" value="1"/>
</dbReference>
<evidence type="ECO:0000256" key="1">
    <source>
        <dbReference type="ARBA" id="ARBA00022723"/>
    </source>
</evidence>
<dbReference type="CDD" id="cd04202">
    <property type="entry name" value="CuRO_D2_2dMcoN_like"/>
    <property type="match status" value="1"/>
</dbReference>
<feature type="domain" description="Plastocyanin-like" evidence="6">
    <location>
        <begin position="65"/>
        <end position="178"/>
    </location>
</feature>
<evidence type="ECO:0000313" key="7">
    <source>
        <dbReference type="EMBL" id="UOQ83968.1"/>
    </source>
</evidence>
<dbReference type="InterPro" id="IPR011707">
    <property type="entry name" value="Cu-oxidase-like_N"/>
</dbReference>
<dbReference type="EMBL" id="CP095071">
    <property type="protein sequence ID" value="UOQ83968.1"/>
    <property type="molecule type" value="Genomic_DNA"/>
</dbReference>
<gene>
    <name evidence="7" type="ORF">MUN87_14665</name>
</gene>
<dbReference type="PANTHER" id="PTHR11709:SF394">
    <property type="entry name" value="FI03373P-RELATED"/>
    <property type="match status" value="1"/>
</dbReference>
<dbReference type="InterPro" id="IPR011706">
    <property type="entry name" value="Cu-oxidase_C"/>
</dbReference>
<dbReference type="InterPro" id="IPR008972">
    <property type="entry name" value="Cupredoxin"/>
</dbReference>
<dbReference type="RefSeq" id="WP_244741264.1">
    <property type="nucleotide sequence ID" value="NZ_CP095071.1"/>
</dbReference>
<evidence type="ECO:0000259" key="5">
    <source>
        <dbReference type="Pfam" id="PF07731"/>
    </source>
</evidence>
<dbReference type="PANTHER" id="PTHR11709">
    <property type="entry name" value="MULTI-COPPER OXIDASE"/>
    <property type="match status" value="1"/>
</dbReference>
<keyword evidence="8" id="KW-1185">Reference proteome</keyword>
<dbReference type="Pfam" id="PF07732">
    <property type="entry name" value="Cu-oxidase_3"/>
    <property type="match status" value="1"/>
</dbReference>
<dbReference type="CDD" id="cd13861">
    <property type="entry name" value="CuRO_1_CumA_like"/>
    <property type="match status" value="1"/>
</dbReference>
<evidence type="ECO:0000259" key="6">
    <source>
        <dbReference type="Pfam" id="PF07732"/>
    </source>
</evidence>
<dbReference type="Proteomes" id="UP000831537">
    <property type="component" value="Chromosome"/>
</dbReference>
<feature type="domain" description="Plastocyanin-like" evidence="5">
    <location>
        <begin position="382"/>
        <end position="494"/>
    </location>
</feature>
<protein>
    <submittedName>
        <fullName evidence="7">Multicopper oxidase family protein</fullName>
    </submittedName>
</protein>
<dbReference type="InterPro" id="IPR045087">
    <property type="entry name" value="Cu-oxidase_fam"/>
</dbReference>